<dbReference type="Proteomes" id="UP001162483">
    <property type="component" value="Unassembled WGS sequence"/>
</dbReference>
<accession>A0ABN9HGI9</accession>
<protein>
    <submittedName>
        <fullName evidence="2">Uncharacterized protein</fullName>
    </submittedName>
</protein>
<keyword evidence="1" id="KW-0472">Membrane</keyword>
<dbReference type="EMBL" id="CATNWA010020735">
    <property type="protein sequence ID" value="CAI9619687.1"/>
    <property type="molecule type" value="Genomic_DNA"/>
</dbReference>
<evidence type="ECO:0000256" key="1">
    <source>
        <dbReference type="SAM" id="Phobius"/>
    </source>
</evidence>
<feature type="non-terminal residue" evidence="2">
    <location>
        <position position="65"/>
    </location>
</feature>
<evidence type="ECO:0000313" key="2">
    <source>
        <dbReference type="EMBL" id="CAI9619687.1"/>
    </source>
</evidence>
<feature type="transmembrane region" description="Helical" evidence="1">
    <location>
        <begin position="15"/>
        <end position="33"/>
    </location>
</feature>
<name>A0ABN9HGI9_9NEOB</name>
<feature type="transmembrane region" description="Helical" evidence="1">
    <location>
        <begin position="42"/>
        <end position="64"/>
    </location>
</feature>
<reference evidence="2" key="1">
    <citation type="submission" date="2023-05" db="EMBL/GenBank/DDBJ databases">
        <authorList>
            <person name="Stuckert A."/>
        </authorList>
    </citation>
    <scope>NUCLEOTIDE SEQUENCE</scope>
</reference>
<gene>
    <name evidence="2" type="ORF">SPARVUS_LOCUS15874628</name>
</gene>
<sequence length="65" mass="7117">MEPPTDRALGQCPSFQMVSPPLLITVLMGACILEKSHQPGNILMLLTSLLNTICGGTHLLYFIFE</sequence>
<keyword evidence="1" id="KW-1133">Transmembrane helix</keyword>
<evidence type="ECO:0000313" key="3">
    <source>
        <dbReference type="Proteomes" id="UP001162483"/>
    </source>
</evidence>
<comment type="caution">
    <text evidence="2">The sequence shown here is derived from an EMBL/GenBank/DDBJ whole genome shotgun (WGS) entry which is preliminary data.</text>
</comment>
<keyword evidence="1" id="KW-0812">Transmembrane</keyword>
<keyword evidence="3" id="KW-1185">Reference proteome</keyword>
<organism evidence="2 3">
    <name type="scientific">Staurois parvus</name>
    <dbReference type="NCBI Taxonomy" id="386267"/>
    <lineage>
        <taxon>Eukaryota</taxon>
        <taxon>Metazoa</taxon>
        <taxon>Chordata</taxon>
        <taxon>Craniata</taxon>
        <taxon>Vertebrata</taxon>
        <taxon>Euteleostomi</taxon>
        <taxon>Amphibia</taxon>
        <taxon>Batrachia</taxon>
        <taxon>Anura</taxon>
        <taxon>Neobatrachia</taxon>
        <taxon>Ranoidea</taxon>
        <taxon>Ranidae</taxon>
        <taxon>Staurois</taxon>
    </lineage>
</organism>
<proteinExistence type="predicted"/>
<dbReference type="PROSITE" id="PS51257">
    <property type="entry name" value="PROKAR_LIPOPROTEIN"/>
    <property type="match status" value="1"/>
</dbReference>